<evidence type="ECO:0000313" key="2">
    <source>
        <dbReference type="EMBL" id="KAF9473201.1"/>
    </source>
</evidence>
<feature type="compositionally biased region" description="Polar residues" evidence="1">
    <location>
        <begin position="118"/>
        <end position="129"/>
    </location>
</feature>
<reference evidence="2" key="1">
    <citation type="submission" date="2020-11" db="EMBL/GenBank/DDBJ databases">
        <authorList>
            <consortium name="DOE Joint Genome Institute"/>
            <person name="Ahrendt S."/>
            <person name="Riley R."/>
            <person name="Andreopoulos W."/>
            <person name="Labutti K."/>
            <person name="Pangilinan J."/>
            <person name="Ruiz-Duenas F.J."/>
            <person name="Barrasa J.M."/>
            <person name="Sanchez-Garcia M."/>
            <person name="Camarero S."/>
            <person name="Miyauchi S."/>
            <person name="Serrano A."/>
            <person name="Linde D."/>
            <person name="Babiker R."/>
            <person name="Drula E."/>
            <person name="Ayuso-Fernandez I."/>
            <person name="Pacheco R."/>
            <person name="Padilla G."/>
            <person name="Ferreira P."/>
            <person name="Barriuso J."/>
            <person name="Kellner H."/>
            <person name="Castanera R."/>
            <person name="Alfaro M."/>
            <person name="Ramirez L."/>
            <person name="Pisabarro A.G."/>
            <person name="Kuo A."/>
            <person name="Tritt A."/>
            <person name="Lipzen A."/>
            <person name="He G."/>
            <person name="Yan M."/>
            <person name="Ng V."/>
            <person name="Cullen D."/>
            <person name="Martin F."/>
            <person name="Rosso M.-N."/>
            <person name="Henrissat B."/>
            <person name="Hibbett D."/>
            <person name="Martinez A.T."/>
            <person name="Grigoriev I.V."/>
        </authorList>
    </citation>
    <scope>NUCLEOTIDE SEQUENCE</scope>
    <source>
        <strain evidence="2">CIRM-BRFM 674</strain>
    </source>
</reference>
<gene>
    <name evidence="2" type="ORF">BDN70DRAFT_966488</name>
</gene>
<comment type="caution">
    <text evidence="2">The sequence shown here is derived from an EMBL/GenBank/DDBJ whole genome shotgun (WGS) entry which is preliminary data.</text>
</comment>
<accession>A0A9P5YQF6</accession>
<evidence type="ECO:0000313" key="3">
    <source>
        <dbReference type="Proteomes" id="UP000807469"/>
    </source>
</evidence>
<feature type="region of interest" description="Disordered" evidence="1">
    <location>
        <begin position="153"/>
        <end position="189"/>
    </location>
</feature>
<feature type="region of interest" description="Disordered" evidence="1">
    <location>
        <begin position="106"/>
        <end position="132"/>
    </location>
</feature>
<dbReference type="Proteomes" id="UP000807469">
    <property type="component" value="Unassembled WGS sequence"/>
</dbReference>
<feature type="region of interest" description="Disordered" evidence="1">
    <location>
        <begin position="263"/>
        <end position="294"/>
    </location>
</feature>
<dbReference type="AlphaFoldDB" id="A0A9P5YQF6"/>
<sequence length="368" mass="40580">MVSGFHSESELLGSYARLFRVELRLPGASTSRAFIPSLRLWWAHLHLLSNLQTDSETEDSQAPFAFNTKRPADAEQDFGYRFRDGGGPIGPFCFHEKGLMDTHNFQHDEKESSENEVDASSTNPPQTTPGFKKLNTHYLELEDVIAFETSVAQTNSDGHTRRQEEQKHESFEVNTAAQNSDDSKRSSPSLPVRQLRLCLVSGNDSSILQNSRNKAVPIYAIATFQALHDYLRPPVAGLLSNCSRLSGIFAALPASGFAGITFRPGQTSPSGQRLEKQTAGAASTKNLPSAESQDNATISATAIQTLSEPPPAPLFKSNASFHMIRRDVYTVKFKKVPGPAPDPENDALQPNILRLLRVLRRLNTFEAE</sequence>
<keyword evidence="3" id="KW-1185">Reference proteome</keyword>
<feature type="compositionally biased region" description="Basic and acidic residues" evidence="1">
    <location>
        <begin position="158"/>
        <end position="171"/>
    </location>
</feature>
<proteinExistence type="predicted"/>
<evidence type="ECO:0000256" key="1">
    <source>
        <dbReference type="SAM" id="MobiDB-lite"/>
    </source>
</evidence>
<feature type="compositionally biased region" description="Polar residues" evidence="1">
    <location>
        <begin position="280"/>
        <end position="294"/>
    </location>
</feature>
<protein>
    <submittedName>
        <fullName evidence="2">Uncharacterized protein</fullName>
    </submittedName>
</protein>
<dbReference type="EMBL" id="MU155462">
    <property type="protein sequence ID" value="KAF9473201.1"/>
    <property type="molecule type" value="Genomic_DNA"/>
</dbReference>
<name>A0A9P5YQF6_9AGAR</name>
<organism evidence="2 3">
    <name type="scientific">Pholiota conissans</name>
    <dbReference type="NCBI Taxonomy" id="109636"/>
    <lineage>
        <taxon>Eukaryota</taxon>
        <taxon>Fungi</taxon>
        <taxon>Dikarya</taxon>
        <taxon>Basidiomycota</taxon>
        <taxon>Agaricomycotina</taxon>
        <taxon>Agaricomycetes</taxon>
        <taxon>Agaricomycetidae</taxon>
        <taxon>Agaricales</taxon>
        <taxon>Agaricineae</taxon>
        <taxon>Strophariaceae</taxon>
        <taxon>Pholiota</taxon>
    </lineage>
</organism>